<feature type="transmembrane region" description="Helical" evidence="6">
    <location>
        <begin position="46"/>
        <end position="66"/>
    </location>
</feature>
<evidence type="ECO:0000259" key="7">
    <source>
        <dbReference type="PROSITE" id="PS50850"/>
    </source>
</evidence>
<feature type="transmembrane region" description="Helical" evidence="6">
    <location>
        <begin position="135"/>
        <end position="156"/>
    </location>
</feature>
<feature type="transmembrane region" description="Helical" evidence="6">
    <location>
        <begin position="168"/>
        <end position="190"/>
    </location>
</feature>
<evidence type="ECO:0000256" key="4">
    <source>
        <dbReference type="ARBA" id="ARBA00022989"/>
    </source>
</evidence>
<reference evidence="8" key="1">
    <citation type="journal article" date="2014" name="Int. J. Syst. Evol. Microbiol.">
        <title>Complete genome sequence of Corynebacterium casei LMG S-19264T (=DSM 44701T), isolated from a smear-ripened cheese.</title>
        <authorList>
            <consortium name="US DOE Joint Genome Institute (JGI-PGF)"/>
            <person name="Walter F."/>
            <person name="Albersmeier A."/>
            <person name="Kalinowski J."/>
            <person name="Ruckert C."/>
        </authorList>
    </citation>
    <scope>NUCLEOTIDE SEQUENCE</scope>
    <source>
        <strain evidence="8">CGMCC 1.15178</strain>
    </source>
</reference>
<feature type="transmembrane region" description="Helical" evidence="6">
    <location>
        <begin position="78"/>
        <end position="94"/>
    </location>
</feature>
<keyword evidence="5 6" id="KW-0472">Membrane</keyword>
<dbReference type="PANTHER" id="PTHR23523:SF2">
    <property type="entry name" value="2-NITROIMIDAZOLE TRANSPORTER"/>
    <property type="match status" value="1"/>
</dbReference>
<dbReference type="InterPro" id="IPR052524">
    <property type="entry name" value="MFS_Cyanate_Porter"/>
</dbReference>
<feature type="transmembrane region" description="Helical" evidence="6">
    <location>
        <begin position="100"/>
        <end position="123"/>
    </location>
</feature>
<comment type="subcellular location">
    <subcellularLocation>
        <location evidence="1">Cell membrane</location>
        <topology evidence="1">Multi-pass membrane protein</topology>
    </subcellularLocation>
</comment>
<evidence type="ECO:0000256" key="2">
    <source>
        <dbReference type="ARBA" id="ARBA00022448"/>
    </source>
</evidence>
<accession>A0A917E0T5</accession>
<evidence type="ECO:0000256" key="3">
    <source>
        <dbReference type="ARBA" id="ARBA00022692"/>
    </source>
</evidence>
<feature type="transmembrane region" description="Helical" evidence="6">
    <location>
        <begin position="244"/>
        <end position="264"/>
    </location>
</feature>
<proteinExistence type="predicted"/>
<evidence type="ECO:0000313" key="9">
    <source>
        <dbReference type="Proteomes" id="UP000612456"/>
    </source>
</evidence>
<dbReference type="PANTHER" id="PTHR23523">
    <property type="match status" value="1"/>
</dbReference>
<dbReference type="Pfam" id="PF07690">
    <property type="entry name" value="MFS_1"/>
    <property type="match status" value="1"/>
</dbReference>
<feature type="domain" description="Major facilitator superfamily (MFS) profile" evidence="7">
    <location>
        <begin position="7"/>
        <end position="388"/>
    </location>
</feature>
<dbReference type="Gene3D" id="1.20.1250.20">
    <property type="entry name" value="MFS general substrate transporter like domains"/>
    <property type="match status" value="2"/>
</dbReference>
<sequence length="400" mass="42651">MLGNKSAGILAVMGLFIAALNLRPAINSIAPILESIRLDLGMNASAASLLTAIPVLCMGVFSPLAAKLGTRWGIEKTIMWSLVLIGAGLVLRWFTDSPFFLILTAVLAGIGIASIGPLLSGFIKRYFPSNVPSMIAVYTMALTIGAALASVLSVPLQTKTDSWQIGLAAWGALAILALPVWLRIVGKYGVHHTRSTSSSQMTRLPWKNKNAWLLTLHFGLMAMGFYSITAWLPPIMQSMGYSKLYAGTLLTIFAVVQIPAGLVLKTLLKRFPSRLIWLLAASTLEFIGLILVLLNLLPWLAAALIGFGAGMLFALSLLLPIDATSNAEDAASWAAMTQSGGYIIGSAGPILIGWVNDATQSFSLAVIGLIVITVIMSVLQVIIVPKKAWKNKELAAVKIQ</sequence>
<feature type="transmembrane region" description="Helical" evidence="6">
    <location>
        <begin position="276"/>
        <end position="294"/>
    </location>
</feature>
<dbReference type="InterPro" id="IPR020846">
    <property type="entry name" value="MFS_dom"/>
</dbReference>
<gene>
    <name evidence="8" type="ORF">GCM10010911_51380</name>
</gene>
<reference evidence="8" key="2">
    <citation type="submission" date="2020-09" db="EMBL/GenBank/DDBJ databases">
        <authorList>
            <person name="Sun Q."/>
            <person name="Zhou Y."/>
        </authorList>
    </citation>
    <scope>NUCLEOTIDE SEQUENCE</scope>
    <source>
        <strain evidence="8">CGMCC 1.15178</strain>
    </source>
</reference>
<dbReference type="Proteomes" id="UP000612456">
    <property type="component" value="Unassembled WGS sequence"/>
</dbReference>
<evidence type="ECO:0000256" key="5">
    <source>
        <dbReference type="ARBA" id="ARBA00023136"/>
    </source>
</evidence>
<keyword evidence="9" id="KW-1185">Reference proteome</keyword>
<comment type="caution">
    <text evidence="8">The sequence shown here is derived from an EMBL/GenBank/DDBJ whole genome shotgun (WGS) entry which is preliminary data.</text>
</comment>
<feature type="transmembrane region" description="Helical" evidence="6">
    <location>
        <begin position="333"/>
        <end position="355"/>
    </location>
</feature>
<keyword evidence="3 6" id="KW-0812">Transmembrane</keyword>
<feature type="transmembrane region" description="Helical" evidence="6">
    <location>
        <begin position="211"/>
        <end position="232"/>
    </location>
</feature>
<evidence type="ECO:0000313" key="8">
    <source>
        <dbReference type="EMBL" id="GGD86630.1"/>
    </source>
</evidence>
<feature type="transmembrane region" description="Helical" evidence="6">
    <location>
        <begin position="7"/>
        <end position="26"/>
    </location>
</feature>
<keyword evidence="2" id="KW-0813">Transport</keyword>
<dbReference type="RefSeq" id="WP_229750541.1">
    <property type="nucleotide sequence ID" value="NZ_BMHP01000004.1"/>
</dbReference>
<feature type="transmembrane region" description="Helical" evidence="6">
    <location>
        <begin position="300"/>
        <end position="321"/>
    </location>
</feature>
<dbReference type="AlphaFoldDB" id="A0A917E0T5"/>
<feature type="transmembrane region" description="Helical" evidence="6">
    <location>
        <begin position="361"/>
        <end position="384"/>
    </location>
</feature>
<dbReference type="SUPFAM" id="SSF103473">
    <property type="entry name" value="MFS general substrate transporter"/>
    <property type="match status" value="1"/>
</dbReference>
<dbReference type="InterPro" id="IPR011701">
    <property type="entry name" value="MFS"/>
</dbReference>
<dbReference type="InterPro" id="IPR036259">
    <property type="entry name" value="MFS_trans_sf"/>
</dbReference>
<dbReference type="GO" id="GO:0005886">
    <property type="term" value="C:plasma membrane"/>
    <property type="evidence" value="ECO:0007669"/>
    <property type="project" value="UniProtKB-SubCell"/>
</dbReference>
<dbReference type="GO" id="GO:0022857">
    <property type="term" value="F:transmembrane transporter activity"/>
    <property type="evidence" value="ECO:0007669"/>
    <property type="project" value="InterPro"/>
</dbReference>
<name>A0A917E0T5_9BACL</name>
<keyword evidence="4 6" id="KW-1133">Transmembrane helix</keyword>
<protein>
    <submittedName>
        <fullName evidence="8">MFS transporter</fullName>
    </submittedName>
</protein>
<dbReference type="PROSITE" id="PS50850">
    <property type="entry name" value="MFS"/>
    <property type="match status" value="1"/>
</dbReference>
<organism evidence="8 9">
    <name type="scientific">Paenibacillus nasutitermitis</name>
    <dbReference type="NCBI Taxonomy" id="1652958"/>
    <lineage>
        <taxon>Bacteria</taxon>
        <taxon>Bacillati</taxon>
        <taxon>Bacillota</taxon>
        <taxon>Bacilli</taxon>
        <taxon>Bacillales</taxon>
        <taxon>Paenibacillaceae</taxon>
        <taxon>Paenibacillus</taxon>
    </lineage>
</organism>
<evidence type="ECO:0000256" key="1">
    <source>
        <dbReference type="ARBA" id="ARBA00004651"/>
    </source>
</evidence>
<dbReference type="EMBL" id="BMHP01000004">
    <property type="protein sequence ID" value="GGD86630.1"/>
    <property type="molecule type" value="Genomic_DNA"/>
</dbReference>
<evidence type="ECO:0000256" key="6">
    <source>
        <dbReference type="SAM" id="Phobius"/>
    </source>
</evidence>